<proteinExistence type="predicted"/>
<reference evidence="4" key="2">
    <citation type="journal article" date="2017" name="Nat. Plants">
        <title>The Aegilops tauschii genome reveals multiple impacts of transposons.</title>
        <authorList>
            <person name="Zhao G."/>
            <person name="Zou C."/>
            <person name="Li K."/>
            <person name="Wang K."/>
            <person name="Li T."/>
            <person name="Gao L."/>
            <person name="Zhang X."/>
            <person name="Wang H."/>
            <person name="Yang Z."/>
            <person name="Liu X."/>
            <person name="Jiang W."/>
            <person name="Mao L."/>
            <person name="Kong X."/>
            <person name="Jiao Y."/>
            <person name="Jia J."/>
        </authorList>
    </citation>
    <scope>NUCLEOTIDE SEQUENCE [LARGE SCALE GENOMIC DNA]</scope>
    <source>
        <strain evidence="4">cv. AL8/78</strain>
    </source>
</reference>
<dbReference type="Gramene" id="AET6Gv20843600.1">
    <property type="protein sequence ID" value="AET6Gv20843600.1"/>
    <property type="gene ID" value="AET6Gv20843600"/>
</dbReference>
<keyword evidence="4" id="KW-1185">Reference proteome</keyword>
<protein>
    <recommendedName>
        <fullName evidence="2">RRP12 N-terminal HEAT domain-containing protein</fullName>
    </recommendedName>
</protein>
<dbReference type="PANTHER" id="PTHR48445:SF1">
    <property type="entry name" value="OS02G0782100 PROTEIN"/>
    <property type="match status" value="1"/>
</dbReference>
<evidence type="ECO:0000313" key="3">
    <source>
        <dbReference type="EnsemblPlants" id="AET6Gv20843600.1"/>
    </source>
</evidence>
<organism evidence="3 4">
    <name type="scientific">Aegilops tauschii subsp. strangulata</name>
    <name type="common">Goatgrass</name>
    <dbReference type="NCBI Taxonomy" id="200361"/>
    <lineage>
        <taxon>Eukaryota</taxon>
        <taxon>Viridiplantae</taxon>
        <taxon>Streptophyta</taxon>
        <taxon>Embryophyta</taxon>
        <taxon>Tracheophyta</taxon>
        <taxon>Spermatophyta</taxon>
        <taxon>Magnoliopsida</taxon>
        <taxon>Liliopsida</taxon>
        <taxon>Poales</taxon>
        <taxon>Poaceae</taxon>
        <taxon>BOP clade</taxon>
        <taxon>Pooideae</taxon>
        <taxon>Triticodae</taxon>
        <taxon>Triticeae</taxon>
        <taxon>Triticinae</taxon>
        <taxon>Aegilops</taxon>
    </lineage>
</organism>
<accession>A0A453PTF1</accession>
<reference evidence="3" key="5">
    <citation type="journal article" date="2021" name="G3 (Bethesda)">
        <title>Aegilops tauschii genome assembly Aet v5.0 features greater sequence contiguity and improved annotation.</title>
        <authorList>
            <person name="Wang L."/>
            <person name="Zhu T."/>
            <person name="Rodriguez J.C."/>
            <person name="Deal K.R."/>
            <person name="Dubcovsky J."/>
            <person name="McGuire P.E."/>
            <person name="Lux T."/>
            <person name="Spannagl M."/>
            <person name="Mayer K.F.X."/>
            <person name="Baldrich P."/>
            <person name="Meyers B.C."/>
            <person name="Huo N."/>
            <person name="Gu Y.Q."/>
            <person name="Zhou H."/>
            <person name="Devos K.M."/>
            <person name="Bennetzen J.L."/>
            <person name="Unver T."/>
            <person name="Budak H."/>
            <person name="Gulick P.J."/>
            <person name="Galiba G."/>
            <person name="Kalapos B."/>
            <person name="Nelson D.R."/>
            <person name="Li P."/>
            <person name="You F.M."/>
            <person name="Luo M.C."/>
            <person name="Dvorak J."/>
        </authorList>
    </citation>
    <scope>NUCLEOTIDE SEQUENCE [LARGE SCALE GENOMIC DNA]</scope>
    <source>
        <strain evidence="3">cv. AL8/78</strain>
    </source>
</reference>
<name>A0A453PTF1_AEGTS</name>
<sequence length="121" mass="12854">SRPTKQNEPARLPQPPQNPSASYPEKLRPRAPLRRTPATATMADVDMEELPQTPRSVAGDDPDLSLFSGEADLAAAILARLSASRREDDQHLCATTASLAQTVRESGLPTSTVAYFGAAAA</sequence>
<evidence type="ECO:0000256" key="1">
    <source>
        <dbReference type="SAM" id="MobiDB-lite"/>
    </source>
</evidence>
<reference evidence="3" key="4">
    <citation type="submission" date="2019-03" db="UniProtKB">
        <authorList>
            <consortium name="EnsemblPlants"/>
        </authorList>
    </citation>
    <scope>IDENTIFICATION</scope>
</reference>
<feature type="domain" description="RRP12 N-terminal HEAT" evidence="2">
    <location>
        <begin position="62"/>
        <end position="120"/>
    </location>
</feature>
<dbReference type="PANTHER" id="PTHR48445">
    <property type="entry name" value="OS02G0782100 PROTEIN"/>
    <property type="match status" value="1"/>
</dbReference>
<dbReference type="Proteomes" id="UP000015105">
    <property type="component" value="Chromosome 6D"/>
</dbReference>
<reference evidence="4" key="1">
    <citation type="journal article" date="2014" name="Science">
        <title>Ancient hybridizations among the ancestral genomes of bread wheat.</title>
        <authorList>
            <consortium name="International Wheat Genome Sequencing Consortium,"/>
            <person name="Marcussen T."/>
            <person name="Sandve S.R."/>
            <person name="Heier L."/>
            <person name="Spannagl M."/>
            <person name="Pfeifer M."/>
            <person name="Jakobsen K.S."/>
            <person name="Wulff B.B."/>
            <person name="Steuernagel B."/>
            <person name="Mayer K.F."/>
            <person name="Olsen O.A."/>
        </authorList>
    </citation>
    <scope>NUCLEOTIDE SEQUENCE [LARGE SCALE GENOMIC DNA]</scope>
    <source>
        <strain evidence="4">cv. AL8/78</strain>
    </source>
</reference>
<evidence type="ECO:0000259" key="2">
    <source>
        <dbReference type="Pfam" id="PF25772"/>
    </source>
</evidence>
<dbReference type="EnsemblPlants" id="AET6Gv20843600.1">
    <property type="protein sequence ID" value="AET6Gv20843600.1"/>
    <property type="gene ID" value="AET6Gv20843600"/>
</dbReference>
<evidence type="ECO:0000313" key="4">
    <source>
        <dbReference type="Proteomes" id="UP000015105"/>
    </source>
</evidence>
<reference evidence="3" key="3">
    <citation type="journal article" date="2017" name="Nature">
        <title>Genome sequence of the progenitor of the wheat D genome Aegilops tauschii.</title>
        <authorList>
            <person name="Luo M.C."/>
            <person name="Gu Y.Q."/>
            <person name="Puiu D."/>
            <person name="Wang H."/>
            <person name="Twardziok S.O."/>
            <person name="Deal K.R."/>
            <person name="Huo N."/>
            <person name="Zhu T."/>
            <person name="Wang L."/>
            <person name="Wang Y."/>
            <person name="McGuire P.E."/>
            <person name="Liu S."/>
            <person name="Long H."/>
            <person name="Ramasamy R.K."/>
            <person name="Rodriguez J.C."/>
            <person name="Van S.L."/>
            <person name="Yuan L."/>
            <person name="Wang Z."/>
            <person name="Xia Z."/>
            <person name="Xiao L."/>
            <person name="Anderson O.D."/>
            <person name="Ouyang S."/>
            <person name="Liang Y."/>
            <person name="Zimin A.V."/>
            <person name="Pertea G."/>
            <person name="Qi P."/>
            <person name="Bennetzen J.L."/>
            <person name="Dai X."/>
            <person name="Dawson M.W."/>
            <person name="Muller H.G."/>
            <person name="Kugler K."/>
            <person name="Rivarola-Duarte L."/>
            <person name="Spannagl M."/>
            <person name="Mayer K.F.X."/>
            <person name="Lu F.H."/>
            <person name="Bevan M.W."/>
            <person name="Leroy P."/>
            <person name="Li P."/>
            <person name="You F.M."/>
            <person name="Sun Q."/>
            <person name="Liu Z."/>
            <person name="Lyons E."/>
            <person name="Wicker T."/>
            <person name="Salzberg S.L."/>
            <person name="Devos K.M."/>
            <person name="Dvorak J."/>
        </authorList>
    </citation>
    <scope>NUCLEOTIDE SEQUENCE [LARGE SCALE GENOMIC DNA]</scope>
    <source>
        <strain evidence="3">cv. AL8/78</strain>
    </source>
</reference>
<dbReference type="AlphaFoldDB" id="A0A453PTF1"/>
<dbReference type="InterPro" id="IPR057860">
    <property type="entry name" value="HEAT_RRP12_N"/>
</dbReference>
<feature type="region of interest" description="Disordered" evidence="1">
    <location>
        <begin position="1"/>
        <end position="62"/>
    </location>
</feature>
<dbReference type="Pfam" id="PF25772">
    <property type="entry name" value="HEAT_RRP12_N"/>
    <property type="match status" value="1"/>
</dbReference>